<organism evidence="1 2">
    <name type="scientific">Mycolicibacterium farcinogenes</name>
    <name type="common">Mycobacterium farcinogenes</name>
    <dbReference type="NCBI Taxonomy" id="1802"/>
    <lineage>
        <taxon>Bacteria</taxon>
        <taxon>Bacillati</taxon>
        <taxon>Actinomycetota</taxon>
        <taxon>Actinomycetes</taxon>
        <taxon>Mycobacteriales</taxon>
        <taxon>Mycobacteriaceae</taxon>
        <taxon>Mycolicibacterium</taxon>
    </lineage>
</organism>
<reference evidence="1" key="1">
    <citation type="submission" date="2021-07" db="EMBL/GenBank/DDBJ databases">
        <title>Complete Genome Sequences of Mycobacterium farcinogenes Isolated from Clinical Specimens from Patients in Thailand.</title>
        <authorList>
            <person name="Sodsai P."/>
        </authorList>
    </citation>
    <scope>NUCLEOTIDE SEQUENCE</scope>
    <source>
        <strain evidence="1">BKK/CU-MFGFA-001</strain>
    </source>
</reference>
<dbReference type="Proteomes" id="UP000825598">
    <property type="component" value="Chromosome"/>
</dbReference>
<proteinExistence type="predicted"/>
<dbReference type="EMBL" id="CP081673">
    <property type="protein sequence ID" value="QZH66722.1"/>
    <property type="molecule type" value="Genomic_DNA"/>
</dbReference>
<name>A0ACD1FI67_MYCFR</name>
<protein>
    <submittedName>
        <fullName evidence="1">Uncharacterized protein</fullName>
    </submittedName>
</protein>
<keyword evidence="2" id="KW-1185">Reference proteome</keyword>
<gene>
    <name evidence="1" type="ORF">K6L26_03245</name>
</gene>
<sequence>MTVPVTTREASPAHDTPTPEVVAHSISELHDLLTRPRAEGEPLHVRLEGPAAAELFGVGVAVTVAATAGGEAVTR</sequence>
<accession>A0ACD1FI67</accession>
<evidence type="ECO:0000313" key="1">
    <source>
        <dbReference type="EMBL" id="QZH66722.1"/>
    </source>
</evidence>
<evidence type="ECO:0000313" key="2">
    <source>
        <dbReference type="Proteomes" id="UP000825598"/>
    </source>
</evidence>